<dbReference type="KEGG" id="lbc:LACBIDRAFT_327275"/>
<dbReference type="AlphaFoldDB" id="B0DBQ4"/>
<proteinExistence type="predicted"/>
<protein>
    <submittedName>
        <fullName evidence="2">Predicted protein</fullName>
    </submittedName>
</protein>
<evidence type="ECO:0000313" key="3">
    <source>
        <dbReference type="Proteomes" id="UP000001194"/>
    </source>
</evidence>
<dbReference type="HOGENOM" id="CLU_1147352_0_0_1"/>
<dbReference type="Proteomes" id="UP000001194">
    <property type="component" value="Unassembled WGS sequence"/>
</dbReference>
<dbReference type="InParanoid" id="B0DBQ4"/>
<organism evidence="3">
    <name type="scientific">Laccaria bicolor (strain S238N-H82 / ATCC MYA-4686)</name>
    <name type="common">Bicoloured deceiver</name>
    <name type="synonym">Laccaria laccata var. bicolor</name>
    <dbReference type="NCBI Taxonomy" id="486041"/>
    <lineage>
        <taxon>Eukaryota</taxon>
        <taxon>Fungi</taxon>
        <taxon>Dikarya</taxon>
        <taxon>Basidiomycota</taxon>
        <taxon>Agaricomycotina</taxon>
        <taxon>Agaricomycetes</taxon>
        <taxon>Agaricomycetidae</taxon>
        <taxon>Agaricales</taxon>
        <taxon>Agaricineae</taxon>
        <taxon>Hydnangiaceae</taxon>
        <taxon>Laccaria</taxon>
    </lineage>
</organism>
<feature type="compositionally biased region" description="Basic and acidic residues" evidence="1">
    <location>
        <begin position="205"/>
        <end position="217"/>
    </location>
</feature>
<reference evidence="2 3" key="1">
    <citation type="journal article" date="2008" name="Nature">
        <title>The genome of Laccaria bicolor provides insights into mycorrhizal symbiosis.</title>
        <authorList>
            <person name="Martin F."/>
            <person name="Aerts A."/>
            <person name="Ahren D."/>
            <person name="Brun A."/>
            <person name="Danchin E.G.J."/>
            <person name="Duchaussoy F."/>
            <person name="Gibon J."/>
            <person name="Kohler A."/>
            <person name="Lindquist E."/>
            <person name="Pereda V."/>
            <person name="Salamov A."/>
            <person name="Shapiro H.J."/>
            <person name="Wuyts J."/>
            <person name="Blaudez D."/>
            <person name="Buee M."/>
            <person name="Brokstein P."/>
            <person name="Canbaeck B."/>
            <person name="Cohen D."/>
            <person name="Courty P.E."/>
            <person name="Coutinho P.M."/>
            <person name="Delaruelle C."/>
            <person name="Detter J.C."/>
            <person name="Deveau A."/>
            <person name="DiFazio S."/>
            <person name="Duplessis S."/>
            <person name="Fraissinet-Tachet L."/>
            <person name="Lucic E."/>
            <person name="Frey-Klett P."/>
            <person name="Fourrey C."/>
            <person name="Feussner I."/>
            <person name="Gay G."/>
            <person name="Grimwood J."/>
            <person name="Hoegger P.J."/>
            <person name="Jain P."/>
            <person name="Kilaru S."/>
            <person name="Labbe J."/>
            <person name="Lin Y.C."/>
            <person name="Legue V."/>
            <person name="Le Tacon F."/>
            <person name="Marmeisse R."/>
            <person name="Melayah D."/>
            <person name="Montanini B."/>
            <person name="Muratet M."/>
            <person name="Nehls U."/>
            <person name="Niculita-Hirzel H."/>
            <person name="Oudot-Le Secq M.P."/>
            <person name="Peter M."/>
            <person name="Quesneville H."/>
            <person name="Rajashekar B."/>
            <person name="Reich M."/>
            <person name="Rouhier N."/>
            <person name="Schmutz J."/>
            <person name="Yin T."/>
            <person name="Chalot M."/>
            <person name="Henrissat B."/>
            <person name="Kuees U."/>
            <person name="Lucas S."/>
            <person name="Van de Peer Y."/>
            <person name="Podila G.K."/>
            <person name="Polle A."/>
            <person name="Pukkila P.J."/>
            <person name="Richardson P.M."/>
            <person name="Rouze P."/>
            <person name="Sanders I.R."/>
            <person name="Stajich J.E."/>
            <person name="Tunlid A."/>
            <person name="Tuskan G."/>
            <person name="Grigoriev I.V."/>
        </authorList>
    </citation>
    <scope>NUCLEOTIDE SEQUENCE [LARGE SCALE GENOMIC DNA]</scope>
    <source>
        <strain evidence="3">S238N-H82 / ATCC MYA-4686</strain>
    </source>
</reference>
<dbReference type="GeneID" id="6076977"/>
<accession>B0DBQ4</accession>
<sequence>MHCRYLGKLLSVSRHHLRERGRRTTQLPWTYFPLNPAYKNFVAFSLSKDATPVLEEEIMVLIGLSSARHEHGDEKSRLNELEIEGQDQGILHIIGLAVNLLFQRLHLSILPARSGTSPQKHNLISPATPLLDSLPLLLHHSQGTATSSEKPRQIHAPPKPPHIIQEAMYISSSPKPQPEVKDESHHWLSSLAQSLLPLADEEGDSSLRARGSEPRYDDSDDAEIVPVKKTQDHLRSPQTYED</sequence>
<dbReference type="RefSeq" id="XP_001881110.1">
    <property type="nucleotide sequence ID" value="XM_001881075.1"/>
</dbReference>
<name>B0DBQ4_LACBS</name>
<evidence type="ECO:0000256" key="1">
    <source>
        <dbReference type="SAM" id="MobiDB-lite"/>
    </source>
</evidence>
<dbReference type="EMBL" id="DS547102">
    <property type="protein sequence ID" value="EDR08040.1"/>
    <property type="molecule type" value="Genomic_DNA"/>
</dbReference>
<gene>
    <name evidence="2" type="ORF">LACBIDRAFT_327275</name>
</gene>
<keyword evidence="3" id="KW-1185">Reference proteome</keyword>
<evidence type="ECO:0000313" key="2">
    <source>
        <dbReference type="EMBL" id="EDR08040.1"/>
    </source>
</evidence>
<feature type="region of interest" description="Disordered" evidence="1">
    <location>
        <begin position="194"/>
        <end position="242"/>
    </location>
</feature>